<dbReference type="RefSeq" id="WP_015470561.1">
    <property type="nucleotide sequence ID" value="NC_020813.1"/>
</dbReference>
<organism evidence="1 2">
    <name type="scientific">Pseudobdellovibrio exovorus JSS</name>
    <dbReference type="NCBI Taxonomy" id="1184267"/>
    <lineage>
        <taxon>Bacteria</taxon>
        <taxon>Pseudomonadati</taxon>
        <taxon>Bdellovibrionota</taxon>
        <taxon>Bdellovibrionia</taxon>
        <taxon>Bdellovibrionales</taxon>
        <taxon>Pseudobdellovibrionaceae</taxon>
        <taxon>Pseudobdellovibrio</taxon>
    </lineage>
</organism>
<accession>M4VDG8</accession>
<dbReference type="STRING" id="1184267.A11Q_1855"/>
<dbReference type="EMBL" id="CP003537">
    <property type="protein sequence ID" value="AGH96071.1"/>
    <property type="molecule type" value="Genomic_DNA"/>
</dbReference>
<reference evidence="1 2" key="1">
    <citation type="journal article" date="2013" name="ISME J.">
        <title>By their genes ye shall know them: genomic signatures of predatory bacteria.</title>
        <authorList>
            <person name="Pasternak Z."/>
            <person name="Pietrokovski S."/>
            <person name="Rotem O."/>
            <person name="Gophna U."/>
            <person name="Lurie-Weinberger M.N."/>
            <person name="Jurkevitch E."/>
        </authorList>
    </citation>
    <scope>NUCLEOTIDE SEQUENCE [LARGE SCALE GENOMIC DNA]</scope>
    <source>
        <strain evidence="1 2">JSS</strain>
    </source>
</reference>
<dbReference type="Proteomes" id="UP000012040">
    <property type="component" value="Chromosome"/>
</dbReference>
<dbReference type="KEGG" id="bex:A11Q_1855"/>
<evidence type="ECO:0000313" key="2">
    <source>
        <dbReference type="Proteomes" id="UP000012040"/>
    </source>
</evidence>
<gene>
    <name evidence="1" type="ORF">A11Q_1855</name>
</gene>
<dbReference type="AlphaFoldDB" id="M4VDG8"/>
<evidence type="ECO:0000313" key="1">
    <source>
        <dbReference type="EMBL" id="AGH96071.1"/>
    </source>
</evidence>
<dbReference type="PATRIC" id="fig|1184267.3.peg.1878"/>
<sequence length="133" mass="16292">MKRLRPMFKKLEGIFLKEIPAADVQEIRYMTEYQVNYYEKVVIERRWPLSIREALDCVDFVVLHERDPRCYEYWPRMAELCKRAMDFLKANTGIWEDPIYGRGYYEKEKTESRYEFKHRILRRHAESLGFVVV</sequence>
<protein>
    <submittedName>
        <fullName evidence="1">Uncharacterized protein</fullName>
    </submittedName>
</protein>
<dbReference type="HOGENOM" id="CLU_1902584_0_0_7"/>
<name>M4VDG8_9BACT</name>
<keyword evidence="2" id="KW-1185">Reference proteome</keyword>
<proteinExistence type="predicted"/>